<dbReference type="InterPro" id="IPR020097">
    <property type="entry name" value="PsdUridine_synth_TruA_a/b_dom"/>
</dbReference>
<dbReference type="InterPro" id="IPR001406">
    <property type="entry name" value="PsdUridine_synth_TruA"/>
</dbReference>
<feature type="binding site" evidence="5">
    <location>
        <position position="123"/>
    </location>
    <ligand>
        <name>substrate</name>
    </ligand>
</feature>
<dbReference type="OrthoDB" id="271910at2759"/>
<dbReference type="Proteomes" id="UP000230750">
    <property type="component" value="Unassembled WGS sequence"/>
</dbReference>
<evidence type="ECO:0000313" key="8">
    <source>
        <dbReference type="EMBL" id="PIK38606.1"/>
    </source>
</evidence>
<feature type="active site" description="Nucleophile" evidence="4">
    <location>
        <position position="59"/>
    </location>
</feature>
<dbReference type="InterPro" id="IPR020103">
    <property type="entry name" value="PsdUridine_synth_cat_dom_sf"/>
</dbReference>
<dbReference type="Gene3D" id="3.30.70.660">
    <property type="entry name" value="Pseudouridine synthase I, catalytic domain, C-terminal subdomain"/>
    <property type="match status" value="1"/>
</dbReference>
<sequence length="301" mass="34868">MLKVRYLIFFQYIGTNYSGLARNGSKDSSKQGVLDVLQEAIQKLTPLQIQNLTSSCQTDAGVHALTNTVHVDVERRPHQRPFHPDTLVKAINKGLRSTDIRIIKARRVPDTFHARHCATRRDYLYRLALGCPSEDQMPVVERDRCFGIQEFDLDIAKMQEAAGLFIGLKDFATFRNLRHDFKDLYTEREMYSVSIYHPANHHGSLLWHPYDYRILHIEFSARSYLYRQIRRLVGVLVDVGRGRLTPEDVDAMLQSKDNTNMRETRPAPASGLYLKDVIYDEKDLCVEEKKRIEDEEVGLDR</sequence>
<dbReference type="InterPro" id="IPR020094">
    <property type="entry name" value="TruA/RsuA/RluB/E/F_N"/>
</dbReference>
<dbReference type="GO" id="GO:0160147">
    <property type="term" value="F:tRNA pseudouridine(38-40) synthase activity"/>
    <property type="evidence" value="ECO:0007669"/>
    <property type="project" value="UniProtKB-EC"/>
</dbReference>
<dbReference type="HAMAP" id="MF_00171">
    <property type="entry name" value="TruA"/>
    <property type="match status" value="1"/>
</dbReference>
<dbReference type="STRING" id="307972.A0A2G8JS74"/>
<gene>
    <name evidence="8" type="ORF">BSL78_24559</name>
</gene>
<dbReference type="PIRSF" id="PIRSF001430">
    <property type="entry name" value="tRNA_psdUrid_synth"/>
    <property type="match status" value="1"/>
</dbReference>
<evidence type="ECO:0000256" key="2">
    <source>
        <dbReference type="ARBA" id="ARBA00022694"/>
    </source>
</evidence>
<evidence type="ECO:0000256" key="5">
    <source>
        <dbReference type="PIRSR" id="PIRSR001430-2"/>
    </source>
</evidence>
<protein>
    <recommendedName>
        <fullName evidence="6">tRNA pseudouridine synthase</fullName>
        <ecNumber evidence="6">5.4.99.12</ecNumber>
    </recommendedName>
</protein>
<dbReference type="GO" id="GO:0003723">
    <property type="term" value="F:RNA binding"/>
    <property type="evidence" value="ECO:0007669"/>
    <property type="project" value="InterPro"/>
</dbReference>
<dbReference type="Gene3D" id="3.30.70.580">
    <property type="entry name" value="Pseudouridine synthase I, catalytic domain, N-terminal subdomain"/>
    <property type="match status" value="1"/>
</dbReference>
<keyword evidence="3 6" id="KW-0413">Isomerase</keyword>
<dbReference type="AlphaFoldDB" id="A0A2G8JS74"/>
<reference evidence="8 9" key="1">
    <citation type="journal article" date="2017" name="PLoS Biol.">
        <title>The sea cucumber genome provides insights into morphological evolution and visceral regeneration.</title>
        <authorList>
            <person name="Zhang X."/>
            <person name="Sun L."/>
            <person name="Yuan J."/>
            <person name="Sun Y."/>
            <person name="Gao Y."/>
            <person name="Zhang L."/>
            <person name="Li S."/>
            <person name="Dai H."/>
            <person name="Hamel J.F."/>
            <person name="Liu C."/>
            <person name="Yu Y."/>
            <person name="Liu S."/>
            <person name="Lin W."/>
            <person name="Guo K."/>
            <person name="Jin S."/>
            <person name="Xu P."/>
            <person name="Storey K.B."/>
            <person name="Huan P."/>
            <person name="Zhang T."/>
            <person name="Zhou Y."/>
            <person name="Zhang J."/>
            <person name="Lin C."/>
            <person name="Li X."/>
            <person name="Xing L."/>
            <person name="Huo D."/>
            <person name="Sun M."/>
            <person name="Wang L."/>
            <person name="Mercier A."/>
            <person name="Li F."/>
            <person name="Yang H."/>
            <person name="Xiang J."/>
        </authorList>
    </citation>
    <scope>NUCLEOTIDE SEQUENCE [LARGE SCALE GENOMIC DNA]</scope>
    <source>
        <strain evidence="8">Shaxun</strain>
        <tissue evidence="8">Muscle</tissue>
    </source>
</reference>
<organism evidence="8 9">
    <name type="scientific">Stichopus japonicus</name>
    <name type="common">Sea cucumber</name>
    <dbReference type="NCBI Taxonomy" id="307972"/>
    <lineage>
        <taxon>Eukaryota</taxon>
        <taxon>Metazoa</taxon>
        <taxon>Echinodermata</taxon>
        <taxon>Eleutherozoa</taxon>
        <taxon>Echinozoa</taxon>
        <taxon>Holothuroidea</taxon>
        <taxon>Aspidochirotacea</taxon>
        <taxon>Aspidochirotida</taxon>
        <taxon>Stichopodidae</taxon>
        <taxon>Apostichopus</taxon>
    </lineage>
</organism>
<accession>A0A2G8JS74</accession>
<name>A0A2G8JS74_STIJA</name>
<comment type="caution">
    <text evidence="8">The sequence shown here is derived from an EMBL/GenBank/DDBJ whole genome shotgun (WGS) entry which is preliminary data.</text>
</comment>
<feature type="domain" description="Pseudouridine synthase I TruA alpha/beta" evidence="7">
    <location>
        <begin position="161"/>
        <end position="280"/>
    </location>
</feature>
<comment type="catalytic activity">
    <reaction evidence="6">
        <text>uridine(38/39/40) in tRNA = pseudouridine(38/39/40) in tRNA</text>
        <dbReference type="Rhea" id="RHEA:22376"/>
        <dbReference type="Rhea" id="RHEA-COMP:10085"/>
        <dbReference type="Rhea" id="RHEA-COMP:10087"/>
        <dbReference type="ChEBI" id="CHEBI:65314"/>
        <dbReference type="ChEBI" id="CHEBI:65315"/>
        <dbReference type="EC" id="5.4.99.12"/>
    </reaction>
</comment>
<dbReference type="SUPFAM" id="SSF55120">
    <property type="entry name" value="Pseudouridine synthase"/>
    <property type="match status" value="1"/>
</dbReference>
<dbReference type="FunFam" id="3.30.70.580:FF:000011">
    <property type="entry name" value="tRNA pseudouridine synthase"/>
    <property type="match status" value="1"/>
</dbReference>
<keyword evidence="9" id="KW-1185">Reference proteome</keyword>
<dbReference type="PANTHER" id="PTHR11142">
    <property type="entry name" value="PSEUDOURIDYLATE SYNTHASE"/>
    <property type="match status" value="1"/>
</dbReference>
<proteinExistence type="inferred from homology"/>
<evidence type="ECO:0000313" key="9">
    <source>
        <dbReference type="Proteomes" id="UP000230750"/>
    </source>
</evidence>
<evidence type="ECO:0000256" key="3">
    <source>
        <dbReference type="ARBA" id="ARBA00023235"/>
    </source>
</evidence>
<dbReference type="CDD" id="cd02570">
    <property type="entry name" value="PseudoU_synth_EcTruA"/>
    <property type="match status" value="1"/>
</dbReference>
<evidence type="ECO:0000256" key="6">
    <source>
        <dbReference type="RuleBase" id="RU003792"/>
    </source>
</evidence>
<keyword evidence="2 6" id="KW-0819">tRNA processing</keyword>
<dbReference type="GO" id="GO:0031119">
    <property type="term" value="P:tRNA pseudouridine synthesis"/>
    <property type="evidence" value="ECO:0007669"/>
    <property type="project" value="TreeGrafter"/>
</dbReference>
<dbReference type="Pfam" id="PF01416">
    <property type="entry name" value="PseudoU_synth_1"/>
    <property type="match status" value="1"/>
</dbReference>
<evidence type="ECO:0000256" key="4">
    <source>
        <dbReference type="PIRSR" id="PIRSR001430-1"/>
    </source>
</evidence>
<evidence type="ECO:0000256" key="1">
    <source>
        <dbReference type="ARBA" id="ARBA00009375"/>
    </source>
</evidence>
<dbReference type="EMBL" id="MRZV01001338">
    <property type="protein sequence ID" value="PIK38606.1"/>
    <property type="molecule type" value="Genomic_DNA"/>
</dbReference>
<evidence type="ECO:0000259" key="7">
    <source>
        <dbReference type="Pfam" id="PF01416"/>
    </source>
</evidence>
<dbReference type="EC" id="5.4.99.12" evidence="6"/>
<dbReference type="InterPro" id="IPR020095">
    <property type="entry name" value="PsdUridine_synth_TruA_C"/>
</dbReference>
<dbReference type="PANTHER" id="PTHR11142:SF0">
    <property type="entry name" value="TRNA PSEUDOURIDINE SYNTHASE-LIKE 1"/>
    <property type="match status" value="1"/>
</dbReference>
<comment type="similarity">
    <text evidence="1 6">Belongs to the tRNA pseudouridine synthase TruA family.</text>
</comment>